<dbReference type="Pfam" id="PF00186">
    <property type="entry name" value="DHFR_1"/>
    <property type="match status" value="1"/>
</dbReference>
<dbReference type="InterPro" id="IPR012259">
    <property type="entry name" value="DHFR"/>
</dbReference>
<evidence type="ECO:0000313" key="10">
    <source>
        <dbReference type="EMBL" id="GAA2113320.1"/>
    </source>
</evidence>
<evidence type="ECO:0000256" key="7">
    <source>
        <dbReference type="PIRNR" id="PIRNR000194"/>
    </source>
</evidence>
<dbReference type="PROSITE" id="PS00075">
    <property type="entry name" value="DHFR_1"/>
    <property type="match status" value="1"/>
</dbReference>
<name>A0ABN2XM22_9ACTN</name>
<dbReference type="Gene3D" id="3.40.430.10">
    <property type="entry name" value="Dihydrofolate Reductase, subunit A"/>
    <property type="match status" value="1"/>
</dbReference>
<evidence type="ECO:0000256" key="6">
    <source>
        <dbReference type="ARBA" id="ARBA00023002"/>
    </source>
</evidence>
<feature type="domain" description="DHFR" evidence="9">
    <location>
        <begin position="10"/>
        <end position="175"/>
    </location>
</feature>
<keyword evidence="6 7" id="KW-0560">Oxidoreductase</keyword>
<dbReference type="InterPro" id="IPR001796">
    <property type="entry name" value="DHFR_dom"/>
</dbReference>
<dbReference type="PIRSF" id="PIRSF000194">
    <property type="entry name" value="DHFR"/>
    <property type="match status" value="1"/>
</dbReference>
<evidence type="ECO:0000256" key="5">
    <source>
        <dbReference type="ARBA" id="ARBA00022857"/>
    </source>
</evidence>
<evidence type="ECO:0000256" key="1">
    <source>
        <dbReference type="ARBA" id="ARBA00004903"/>
    </source>
</evidence>
<accession>A0ABN2XM22</accession>
<comment type="catalytic activity">
    <reaction evidence="7">
        <text>(6S)-5,6,7,8-tetrahydrofolate + NADP(+) = 7,8-dihydrofolate + NADPH + H(+)</text>
        <dbReference type="Rhea" id="RHEA:15009"/>
        <dbReference type="ChEBI" id="CHEBI:15378"/>
        <dbReference type="ChEBI" id="CHEBI:57451"/>
        <dbReference type="ChEBI" id="CHEBI:57453"/>
        <dbReference type="ChEBI" id="CHEBI:57783"/>
        <dbReference type="ChEBI" id="CHEBI:58349"/>
        <dbReference type="EC" id="1.5.1.3"/>
    </reaction>
</comment>
<dbReference type="PANTHER" id="PTHR48069">
    <property type="entry name" value="DIHYDROFOLATE REDUCTASE"/>
    <property type="match status" value="1"/>
</dbReference>
<protein>
    <recommendedName>
        <fullName evidence="3 7">Dihydrofolate reductase</fullName>
        <ecNumber evidence="3 7">1.5.1.3</ecNumber>
    </recommendedName>
</protein>
<dbReference type="EMBL" id="BAAAQQ010000001">
    <property type="protein sequence ID" value="GAA2113320.1"/>
    <property type="molecule type" value="Genomic_DNA"/>
</dbReference>
<keyword evidence="11" id="KW-1185">Reference proteome</keyword>
<evidence type="ECO:0000313" key="11">
    <source>
        <dbReference type="Proteomes" id="UP001500575"/>
    </source>
</evidence>
<dbReference type="PROSITE" id="PS51330">
    <property type="entry name" value="DHFR_2"/>
    <property type="match status" value="1"/>
</dbReference>
<proteinExistence type="inferred from homology"/>
<dbReference type="SUPFAM" id="SSF53597">
    <property type="entry name" value="Dihydrofolate reductase-like"/>
    <property type="match status" value="1"/>
</dbReference>
<dbReference type="RefSeq" id="WP_344301504.1">
    <property type="nucleotide sequence ID" value="NZ_BAAAQQ010000001.1"/>
</dbReference>
<gene>
    <name evidence="10" type="primary">folA</name>
    <name evidence="10" type="ORF">GCM10009843_00860</name>
</gene>
<dbReference type="Proteomes" id="UP001500575">
    <property type="component" value="Unassembled WGS sequence"/>
</dbReference>
<evidence type="ECO:0000259" key="9">
    <source>
        <dbReference type="PROSITE" id="PS51330"/>
    </source>
</evidence>
<evidence type="ECO:0000256" key="4">
    <source>
        <dbReference type="ARBA" id="ARBA00022563"/>
    </source>
</evidence>
<organism evidence="10 11">
    <name type="scientific">Nocardioides bigeumensis</name>
    <dbReference type="NCBI Taxonomy" id="433657"/>
    <lineage>
        <taxon>Bacteria</taxon>
        <taxon>Bacillati</taxon>
        <taxon>Actinomycetota</taxon>
        <taxon>Actinomycetes</taxon>
        <taxon>Propionibacteriales</taxon>
        <taxon>Nocardioidaceae</taxon>
        <taxon>Nocardioides</taxon>
    </lineage>
</organism>
<keyword evidence="5 7" id="KW-0521">NADP</keyword>
<dbReference type="PANTHER" id="PTHR48069:SF3">
    <property type="entry name" value="DIHYDROFOLATE REDUCTASE"/>
    <property type="match status" value="1"/>
</dbReference>
<dbReference type="PRINTS" id="PR00070">
    <property type="entry name" value="DHFR"/>
</dbReference>
<dbReference type="InterPro" id="IPR017925">
    <property type="entry name" value="DHFR_CS"/>
</dbReference>
<comment type="function">
    <text evidence="7">Key enzyme in folate metabolism. Catalyzes an essential reaction for de novo glycine and purine synthesis, and for DNA precursor synthesis.</text>
</comment>
<comment type="pathway">
    <text evidence="1 7">Cofactor biosynthesis; tetrahydrofolate biosynthesis; 5,6,7,8-tetrahydrofolate from 7,8-dihydrofolate: step 1/1.</text>
</comment>
<reference evidence="10 11" key="1">
    <citation type="journal article" date="2019" name="Int. J. Syst. Evol. Microbiol.">
        <title>The Global Catalogue of Microorganisms (GCM) 10K type strain sequencing project: providing services to taxonomists for standard genome sequencing and annotation.</title>
        <authorList>
            <consortium name="The Broad Institute Genomics Platform"/>
            <consortium name="The Broad Institute Genome Sequencing Center for Infectious Disease"/>
            <person name="Wu L."/>
            <person name="Ma J."/>
        </authorList>
    </citation>
    <scope>NUCLEOTIDE SEQUENCE [LARGE SCALE GENOMIC DNA]</scope>
    <source>
        <strain evidence="10 11">JCM 16021</strain>
    </source>
</reference>
<evidence type="ECO:0000256" key="8">
    <source>
        <dbReference type="RuleBase" id="RU004474"/>
    </source>
</evidence>
<keyword evidence="4 7" id="KW-0554">One-carbon metabolism</keyword>
<evidence type="ECO:0000256" key="3">
    <source>
        <dbReference type="ARBA" id="ARBA00012856"/>
    </source>
</evidence>
<dbReference type="EC" id="1.5.1.3" evidence="3 7"/>
<dbReference type="CDD" id="cd00209">
    <property type="entry name" value="DHFR"/>
    <property type="match status" value="1"/>
</dbReference>
<evidence type="ECO:0000256" key="2">
    <source>
        <dbReference type="ARBA" id="ARBA00009539"/>
    </source>
</evidence>
<comment type="similarity">
    <text evidence="2 7 8">Belongs to the dihydrofolate reductase family.</text>
</comment>
<dbReference type="InterPro" id="IPR024072">
    <property type="entry name" value="DHFR-like_dom_sf"/>
</dbReference>
<sequence length="175" mass="18705">MTSPGAGGKRVVLVAAVADNGVIGVDGGIPWRLPEDFAHFKAVTMGHTLVMGRATYDSIGRPLPGRTTVVITRDPGWSADGVLVAHSFDDALALAVDLPGDVMVVGGAQIYALALPQATHQVLTEVHMSPDGDTTYPAWDRAEWVETKREPGDQADYVWWERRPTPEQVLPPVGG</sequence>
<comment type="caution">
    <text evidence="10">The sequence shown here is derived from an EMBL/GenBank/DDBJ whole genome shotgun (WGS) entry which is preliminary data.</text>
</comment>